<reference evidence="1 2" key="1">
    <citation type="journal article" date="2021" name="Int. J. Syst. Evol. Microbiol.">
        <title>Halobaculum halophilum sp. nov. and Halobaculum salinum sp. nov., isolated from salt lake and saline soil.</title>
        <authorList>
            <person name="Cui H.L."/>
            <person name="Shi X.W."/>
            <person name="Yin X.M."/>
            <person name="Yang X.Y."/>
            <person name="Hou J."/>
            <person name="Zhu L."/>
        </authorList>
    </citation>
    <scope>NUCLEOTIDE SEQUENCE [LARGE SCALE GENOMIC DNA]</scope>
    <source>
        <strain evidence="1 2">NBRC 109044</strain>
    </source>
</reference>
<dbReference type="NCBIfam" id="NF041911">
    <property type="entry name" value="HVO_0649"/>
    <property type="match status" value="1"/>
</dbReference>
<accession>A0A8T8WAL4</accession>
<dbReference type="KEGG" id="hmp:K6T50_11225"/>
<organism evidence="1 2">
    <name type="scientific">Halobaculum magnesiiphilum</name>
    <dbReference type="NCBI Taxonomy" id="1017351"/>
    <lineage>
        <taxon>Archaea</taxon>
        <taxon>Methanobacteriati</taxon>
        <taxon>Methanobacteriota</taxon>
        <taxon>Stenosarchaea group</taxon>
        <taxon>Halobacteria</taxon>
        <taxon>Halobacteriales</taxon>
        <taxon>Haloferacaceae</taxon>
        <taxon>Halobaculum</taxon>
    </lineage>
</organism>
<keyword evidence="2" id="KW-1185">Reference proteome</keyword>
<sequence>MAARRSAGTTALDVYRDRLREAPTCPECGYTDDGGDWQTAYREQQLVYRHSCPRCAAIDTRVLRFDGAK</sequence>
<dbReference type="InterPro" id="IPR049696">
    <property type="entry name" value="HVO_0649-like"/>
</dbReference>
<dbReference type="GeneID" id="67178721"/>
<evidence type="ECO:0000313" key="1">
    <source>
        <dbReference type="EMBL" id="QZP36861.1"/>
    </source>
</evidence>
<gene>
    <name evidence="1" type="ORF">K6T50_11225</name>
</gene>
<dbReference type="EMBL" id="CP081958">
    <property type="protein sequence ID" value="QZP36861.1"/>
    <property type="molecule type" value="Genomic_DNA"/>
</dbReference>
<evidence type="ECO:0000313" key="2">
    <source>
        <dbReference type="Proteomes" id="UP000826254"/>
    </source>
</evidence>
<name>A0A8T8WAL4_9EURY</name>
<proteinExistence type="predicted"/>
<dbReference type="RefSeq" id="WP_222606679.1">
    <property type="nucleotide sequence ID" value="NZ_CP081958.1"/>
</dbReference>
<evidence type="ECO:0008006" key="3">
    <source>
        <dbReference type="Google" id="ProtNLM"/>
    </source>
</evidence>
<dbReference type="AlphaFoldDB" id="A0A8T8WAL4"/>
<dbReference type="Proteomes" id="UP000826254">
    <property type="component" value="Chromosome"/>
</dbReference>
<protein>
    <recommendedName>
        <fullName evidence="3">Small CPxCG-related zinc finger protein</fullName>
    </recommendedName>
</protein>